<proteinExistence type="predicted"/>
<gene>
    <name evidence="1" type="ORF">KDL01_16530</name>
</gene>
<dbReference type="RefSeq" id="WP_212529397.1">
    <property type="nucleotide sequence ID" value="NZ_JAGSOG010000074.1"/>
</dbReference>
<dbReference type="AlphaFoldDB" id="A0A941ITZ0"/>
<comment type="caution">
    <text evidence="1">The sequence shown here is derived from an EMBL/GenBank/DDBJ whole genome shotgun (WGS) entry which is preliminary data.</text>
</comment>
<accession>A0A941ITZ0</accession>
<sequence>MADSWVFDDGTPATGPARWAFQGSLAAQLTGYASFDAIVERLRLECDRIVEQNLPEFPPPPTRRRLQFPDWWVPLTTAATTEALIWIAHGLAR</sequence>
<keyword evidence="2" id="KW-1185">Reference proteome</keyword>
<dbReference type="EMBL" id="JAGSOG010000074">
    <property type="protein sequence ID" value="MBR7834881.1"/>
    <property type="molecule type" value="Genomic_DNA"/>
</dbReference>
<evidence type="ECO:0000313" key="2">
    <source>
        <dbReference type="Proteomes" id="UP000675781"/>
    </source>
</evidence>
<organism evidence="1 2">
    <name type="scientific">Actinospica durhamensis</name>
    <dbReference type="NCBI Taxonomy" id="1508375"/>
    <lineage>
        <taxon>Bacteria</taxon>
        <taxon>Bacillati</taxon>
        <taxon>Actinomycetota</taxon>
        <taxon>Actinomycetes</taxon>
        <taxon>Catenulisporales</taxon>
        <taxon>Actinospicaceae</taxon>
        <taxon>Actinospica</taxon>
    </lineage>
</organism>
<dbReference type="Proteomes" id="UP000675781">
    <property type="component" value="Unassembled WGS sequence"/>
</dbReference>
<name>A0A941ITZ0_9ACTN</name>
<protein>
    <submittedName>
        <fullName evidence="1">Uncharacterized protein</fullName>
    </submittedName>
</protein>
<evidence type="ECO:0000313" key="1">
    <source>
        <dbReference type="EMBL" id="MBR7834881.1"/>
    </source>
</evidence>
<reference evidence="1" key="1">
    <citation type="submission" date="2021-04" db="EMBL/GenBank/DDBJ databases">
        <title>Genome based classification of Actinospica acidithermotolerans sp. nov., an actinobacterium isolated from an Indonesian hot spring.</title>
        <authorList>
            <person name="Kusuma A.B."/>
            <person name="Putra K.E."/>
            <person name="Nafisah S."/>
            <person name="Loh J."/>
            <person name="Nouioui I."/>
            <person name="Goodfellow M."/>
        </authorList>
    </citation>
    <scope>NUCLEOTIDE SEQUENCE</scope>
    <source>
        <strain evidence="1">CSCA 57</strain>
    </source>
</reference>